<evidence type="ECO:0000256" key="1">
    <source>
        <dbReference type="SAM" id="MobiDB-lite"/>
    </source>
</evidence>
<comment type="caution">
    <text evidence="2">The sequence shown here is derived from an EMBL/GenBank/DDBJ whole genome shotgun (WGS) entry which is preliminary data.</text>
</comment>
<reference evidence="2 3" key="1">
    <citation type="submission" date="2017-10" db="EMBL/GenBank/DDBJ databases">
        <title>Comparative genomics in systemic dimorphic fungi from Ajellomycetaceae.</title>
        <authorList>
            <person name="Munoz J.F."/>
            <person name="Mcewen J.G."/>
            <person name="Clay O.K."/>
            <person name="Cuomo C.A."/>
        </authorList>
    </citation>
    <scope>NUCLEOTIDE SEQUENCE [LARGE SCALE GENOMIC DNA]</scope>
    <source>
        <strain evidence="2 3">UAMH7299</strain>
    </source>
</reference>
<protein>
    <submittedName>
        <fullName evidence="2">Uncharacterized protein</fullName>
    </submittedName>
</protein>
<feature type="compositionally biased region" description="Gly residues" evidence="1">
    <location>
        <begin position="67"/>
        <end position="76"/>
    </location>
</feature>
<feature type="region of interest" description="Disordered" evidence="1">
    <location>
        <begin position="1"/>
        <end position="86"/>
    </location>
</feature>
<accession>A0A2B7WYA6</accession>
<dbReference type="EMBL" id="PDNA01000235">
    <property type="protein sequence ID" value="PGH01557.1"/>
    <property type="molecule type" value="Genomic_DNA"/>
</dbReference>
<proteinExistence type="predicted"/>
<feature type="compositionally biased region" description="Acidic residues" evidence="1">
    <location>
        <begin position="54"/>
        <end position="63"/>
    </location>
</feature>
<gene>
    <name evidence="2" type="ORF">AJ80_08992</name>
</gene>
<feature type="region of interest" description="Disordered" evidence="1">
    <location>
        <begin position="103"/>
        <end position="143"/>
    </location>
</feature>
<dbReference type="AlphaFoldDB" id="A0A2B7WYA6"/>
<evidence type="ECO:0000313" key="3">
    <source>
        <dbReference type="Proteomes" id="UP000224634"/>
    </source>
</evidence>
<dbReference type="Proteomes" id="UP000224634">
    <property type="component" value="Unassembled WGS sequence"/>
</dbReference>
<sequence length="186" mass="20461">MPIHPEPQKNTPSTRTTTTASTTTTVPIPSATAQGKQPAKDLEDPTLTTTTTVAEEEEEEEYEPPGGFFGSSGGGGGRHRLVVEEETDFEPIRLTREEAQRLYEERIEEENQETEGSYRKPKRMTVEEFPETKPPPSPKDAVIPVMSSLLPGVDIRAHDNLHIAMDTPPNKTPLSEKPAPFPTSAI</sequence>
<organism evidence="2 3">
    <name type="scientific">Polytolypa hystricis (strain UAMH7299)</name>
    <dbReference type="NCBI Taxonomy" id="1447883"/>
    <lineage>
        <taxon>Eukaryota</taxon>
        <taxon>Fungi</taxon>
        <taxon>Dikarya</taxon>
        <taxon>Ascomycota</taxon>
        <taxon>Pezizomycotina</taxon>
        <taxon>Eurotiomycetes</taxon>
        <taxon>Eurotiomycetidae</taxon>
        <taxon>Onygenales</taxon>
        <taxon>Onygenales incertae sedis</taxon>
        <taxon>Polytolypa</taxon>
    </lineage>
</organism>
<feature type="region of interest" description="Disordered" evidence="1">
    <location>
        <begin position="163"/>
        <end position="186"/>
    </location>
</feature>
<name>A0A2B7WYA6_POLH7</name>
<evidence type="ECO:0000313" key="2">
    <source>
        <dbReference type="EMBL" id="PGH01557.1"/>
    </source>
</evidence>
<keyword evidence="3" id="KW-1185">Reference proteome</keyword>
<feature type="compositionally biased region" description="Low complexity" evidence="1">
    <location>
        <begin position="11"/>
        <end position="33"/>
    </location>
</feature>